<gene>
    <name evidence="2" type="ORF">An18g05460</name>
</gene>
<dbReference type="AlphaFoldDB" id="A0AAJ8BZA7"/>
<sequence>MVLWGRGNASVTDFSSSTDWHGVTTLLRQTDLPTPGIPNLLQMGRKLEISPGRHHRMNKHPHRGGFFGENGGCTIANEAQSPPPCRKTILTLNAASSTPKRRKHLRLSYPEGASPLANVKHRAGRARFRVPPVPVCRWNFGNNKDDPVGNSVLRSRTSAPFFLGIHADAGGHSTTQRPVFRADVGGSDMIDLTHTTLLRNVSIRQKHATEKVMDGVLCTLYVLVELRTQTILGFNLQVFESWPKTKNGVVAQAMQAMAGVATKELLNKDNLATPSPAGDKSNSNIALIVIPLYATPKSSLSRPYHRGREANPRNCGDKPDPLLGKKTEMAGESSHRHTSSYELGAYGYLQHASSNRRRCTENSWLSTRSIWQLRLAPETPDRAIQISEGVTMKRSRTILLAFAPTPARGGHLLLMQLGIKGCIKFERTVLCFSGWLT</sequence>
<reference evidence="2" key="1">
    <citation type="submission" date="2025-02" db="EMBL/GenBank/DDBJ databases">
        <authorList>
            <consortium name="NCBI Genome Project"/>
        </authorList>
    </citation>
    <scope>NUCLEOTIDE SEQUENCE</scope>
</reference>
<reference evidence="2" key="2">
    <citation type="submission" date="2025-08" db="UniProtKB">
        <authorList>
            <consortium name="RefSeq"/>
        </authorList>
    </citation>
    <scope>IDENTIFICATION</scope>
</reference>
<dbReference type="KEGG" id="ang:An18g05460"/>
<accession>A0AAJ8BZA7</accession>
<dbReference type="GeneID" id="84593742"/>
<evidence type="ECO:0000313" key="2">
    <source>
        <dbReference type="RefSeq" id="XP_059606609.1"/>
    </source>
</evidence>
<dbReference type="RefSeq" id="XP_059606609.1">
    <property type="nucleotide sequence ID" value="XM_059745833.1"/>
</dbReference>
<feature type="compositionally biased region" description="Basic and acidic residues" evidence="1">
    <location>
        <begin position="306"/>
        <end position="335"/>
    </location>
</feature>
<feature type="region of interest" description="Disordered" evidence="1">
    <location>
        <begin position="300"/>
        <end position="336"/>
    </location>
</feature>
<proteinExistence type="predicted"/>
<organism evidence="2">
    <name type="scientific">Aspergillus niger</name>
    <dbReference type="NCBI Taxonomy" id="5061"/>
    <lineage>
        <taxon>Eukaryota</taxon>
        <taxon>Fungi</taxon>
        <taxon>Dikarya</taxon>
        <taxon>Ascomycota</taxon>
        <taxon>Pezizomycotina</taxon>
        <taxon>Eurotiomycetes</taxon>
        <taxon>Eurotiomycetidae</taxon>
        <taxon>Eurotiales</taxon>
        <taxon>Aspergillaceae</taxon>
        <taxon>Aspergillus</taxon>
        <taxon>Aspergillus subgen. Circumdati</taxon>
    </lineage>
</organism>
<evidence type="ECO:0000256" key="1">
    <source>
        <dbReference type="SAM" id="MobiDB-lite"/>
    </source>
</evidence>
<protein>
    <submittedName>
        <fullName evidence="2">Uncharacterized protein</fullName>
    </submittedName>
</protein>
<name>A0AAJ8BZA7_ASPNG</name>
<dbReference type="VEuPathDB" id="FungiDB:An18g05460"/>